<gene>
    <name evidence="1" type="ordered locus">SNE_B24130</name>
</gene>
<dbReference type="EMBL" id="FR872581">
    <property type="protein sequence ID" value="CCB87772.1"/>
    <property type="molecule type" value="Genomic_DNA"/>
</dbReference>
<geneLocation type="plasmid" evidence="1 2">
    <name>pSn</name>
</geneLocation>
<reference key="1">
    <citation type="journal article" date="2011" name="Mol. Biol. Evol.">
        <title>Unity in variety -- the pan-genome of the Chlamydiae.</title>
        <authorList>
            <person name="Collingro A."/>
            <person name="Tischler P."/>
            <person name="Weinmaier T."/>
            <person name="Penz T."/>
            <person name="Heinz E."/>
            <person name="Brunham R.C."/>
            <person name="Read T.D."/>
            <person name="Bavoil P.M."/>
            <person name="Sachse K."/>
            <person name="Kahane S."/>
            <person name="Friedman M.G."/>
            <person name="Rattei T."/>
            <person name="Myers G.S.A."/>
            <person name="Horn M."/>
        </authorList>
    </citation>
    <scope>NUCLEOTIDE SEQUENCE</scope>
    <source>
        <strain>Z</strain>
    </source>
</reference>
<protein>
    <submittedName>
        <fullName evidence="1">Uncharacterized protein</fullName>
    </submittedName>
</protein>
<keyword evidence="2" id="KW-1185">Reference proteome</keyword>
<evidence type="ECO:0000313" key="1">
    <source>
        <dbReference type="EMBL" id="CCB87772.1"/>
    </source>
</evidence>
<organism evidence="1 2">
    <name type="scientific">Simkania negevensis (strain ATCC VR-1471 / DSM 27360 / Z)</name>
    <dbReference type="NCBI Taxonomy" id="331113"/>
    <lineage>
        <taxon>Bacteria</taxon>
        <taxon>Pseudomonadati</taxon>
        <taxon>Chlamydiota</taxon>
        <taxon>Chlamydiia</taxon>
        <taxon>Parachlamydiales</taxon>
        <taxon>Simkaniaceae</taxon>
        <taxon>Simkania</taxon>
    </lineage>
</organism>
<dbReference type="Proteomes" id="UP000000496">
    <property type="component" value="Plasmid pSn"/>
</dbReference>
<evidence type="ECO:0000313" key="2">
    <source>
        <dbReference type="Proteomes" id="UP000000496"/>
    </source>
</evidence>
<name>F8L2S6_SIMNZ</name>
<proteinExistence type="predicted"/>
<dbReference type="KEGG" id="sng:SNE_B24130"/>
<keyword evidence="1" id="KW-0614">Plasmid</keyword>
<sequence>MVFKMYKIGITTERTNTNNTQTDAGPLPTPKEVMRAKIQGILKQTVEDAEKTDSKELVKRATIGTPNEQLFS</sequence>
<reference evidence="1 2" key="2">
    <citation type="journal article" date="2011" name="Mol. Biol. Evol.">
        <title>Unity in variety--the pan-genome of the Chlamydiae.</title>
        <authorList>
            <person name="Collingro A."/>
            <person name="Tischler P."/>
            <person name="Weinmaier T."/>
            <person name="Penz T."/>
            <person name="Heinz E."/>
            <person name="Brunham R.C."/>
            <person name="Read T.D."/>
            <person name="Bavoil P.M."/>
            <person name="Sachse K."/>
            <person name="Kahane S."/>
            <person name="Friedman M.G."/>
            <person name="Rattei T."/>
            <person name="Myers G.S."/>
            <person name="Horn M."/>
        </authorList>
    </citation>
    <scope>NUCLEOTIDE SEQUENCE [LARGE SCALE GENOMIC DNA]</scope>
    <source>
        <strain evidence="2">ATCC VR-1471 / Z</strain>
        <plasmid evidence="1 2">pSn</plasmid>
    </source>
</reference>
<dbReference type="AlphaFoldDB" id="F8L2S6"/>
<dbReference type="HOGENOM" id="CLU_2720159_0_0_0"/>
<accession>F8L2S6</accession>